<feature type="domain" description="RNA polymerase sigma factor 70 region 4 type 2" evidence="7">
    <location>
        <begin position="123"/>
        <end position="175"/>
    </location>
</feature>
<dbReference type="SUPFAM" id="SSF88946">
    <property type="entry name" value="Sigma2 domain of RNA polymerase sigma factors"/>
    <property type="match status" value="1"/>
</dbReference>
<evidence type="ECO:0000313" key="9">
    <source>
        <dbReference type="Proteomes" id="UP000245720"/>
    </source>
</evidence>
<dbReference type="Pfam" id="PF08281">
    <property type="entry name" value="Sigma70_r4_2"/>
    <property type="match status" value="1"/>
</dbReference>
<dbReference type="InterPro" id="IPR014284">
    <property type="entry name" value="RNA_pol_sigma-70_dom"/>
</dbReference>
<dbReference type="InterPro" id="IPR013325">
    <property type="entry name" value="RNA_pol_sigma_r2"/>
</dbReference>
<dbReference type="OrthoDB" id="190020at2"/>
<dbReference type="GO" id="GO:0003677">
    <property type="term" value="F:DNA binding"/>
    <property type="evidence" value="ECO:0007669"/>
    <property type="project" value="UniProtKB-KW"/>
</dbReference>
<dbReference type="InterPro" id="IPR007627">
    <property type="entry name" value="RNA_pol_sigma70_r2"/>
</dbReference>
<evidence type="ECO:0000256" key="1">
    <source>
        <dbReference type="ARBA" id="ARBA00010641"/>
    </source>
</evidence>
<evidence type="ECO:0000256" key="5">
    <source>
        <dbReference type="ARBA" id="ARBA00023163"/>
    </source>
</evidence>
<name>A0A315Y0X4_RUMFL</name>
<gene>
    <name evidence="8" type="ORF">IE37_01402</name>
</gene>
<keyword evidence="3" id="KW-0731">Sigma factor</keyword>
<proteinExistence type="inferred from homology"/>
<dbReference type="GO" id="GO:0006352">
    <property type="term" value="P:DNA-templated transcription initiation"/>
    <property type="evidence" value="ECO:0007669"/>
    <property type="project" value="InterPro"/>
</dbReference>
<comment type="similarity">
    <text evidence="1">Belongs to the sigma-70 factor family. ECF subfamily.</text>
</comment>
<dbReference type="PANTHER" id="PTHR43133:SF8">
    <property type="entry name" value="RNA POLYMERASE SIGMA FACTOR HI_1459-RELATED"/>
    <property type="match status" value="1"/>
</dbReference>
<dbReference type="GO" id="GO:0016987">
    <property type="term" value="F:sigma factor activity"/>
    <property type="evidence" value="ECO:0007669"/>
    <property type="project" value="UniProtKB-KW"/>
</dbReference>
<dbReference type="PANTHER" id="PTHR43133">
    <property type="entry name" value="RNA POLYMERASE ECF-TYPE SIGMA FACTO"/>
    <property type="match status" value="1"/>
</dbReference>
<dbReference type="EMBL" id="QGDI01000004">
    <property type="protein sequence ID" value="PWJ13594.1"/>
    <property type="molecule type" value="Genomic_DNA"/>
</dbReference>
<evidence type="ECO:0000256" key="3">
    <source>
        <dbReference type="ARBA" id="ARBA00023082"/>
    </source>
</evidence>
<keyword evidence="2" id="KW-0805">Transcription regulation</keyword>
<keyword evidence="4" id="KW-0238">DNA-binding</keyword>
<dbReference type="InterPro" id="IPR013324">
    <property type="entry name" value="RNA_pol_sigma_r3/r4-like"/>
</dbReference>
<organism evidence="8 9">
    <name type="scientific">Ruminococcus flavefaciens</name>
    <dbReference type="NCBI Taxonomy" id="1265"/>
    <lineage>
        <taxon>Bacteria</taxon>
        <taxon>Bacillati</taxon>
        <taxon>Bacillota</taxon>
        <taxon>Clostridia</taxon>
        <taxon>Eubacteriales</taxon>
        <taxon>Oscillospiraceae</taxon>
        <taxon>Ruminococcus</taxon>
    </lineage>
</organism>
<dbReference type="InterPro" id="IPR013249">
    <property type="entry name" value="RNA_pol_sigma70_r4_t2"/>
</dbReference>
<dbReference type="Gene3D" id="1.10.1740.10">
    <property type="match status" value="1"/>
</dbReference>
<evidence type="ECO:0000313" key="8">
    <source>
        <dbReference type="EMBL" id="PWJ13594.1"/>
    </source>
</evidence>
<dbReference type="SUPFAM" id="SSF88659">
    <property type="entry name" value="Sigma3 and sigma4 domains of RNA polymerase sigma factors"/>
    <property type="match status" value="1"/>
</dbReference>
<evidence type="ECO:0000256" key="2">
    <source>
        <dbReference type="ARBA" id="ARBA00023015"/>
    </source>
</evidence>
<dbReference type="RefSeq" id="WP_109726194.1">
    <property type="nucleotide sequence ID" value="NZ_CAMOTJ010000050.1"/>
</dbReference>
<evidence type="ECO:0000259" key="6">
    <source>
        <dbReference type="Pfam" id="PF04542"/>
    </source>
</evidence>
<dbReference type="Proteomes" id="UP000245720">
    <property type="component" value="Unassembled WGS sequence"/>
</dbReference>
<protein>
    <submittedName>
        <fullName evidence="8">RNA polymerase sigma factor (Sigma-70 family)</fullName>
    </submittedName>
</protein>
<evidence type="ECO:0000256" key="4">
    <source>
        <dbReference type="ARBA" id="ARBA00023125"/>
    </source>
</evidence>
<dbReference type="Pfam" id="PF04542">
    <property type="entry name" value="Sigma70_r2"/>
    <property type="match status" value="1"/>
</dbReference>
<keyword evidence="5" id="KW-0804">Transcription</keyword>
<sequence>MTDNEILRLMHDDPPRGQRALFDKYYNYVYAIVSRLISGFGSSSDMEECTADVFAAAMMKLEPREDTALKSFIGTAARNAAISTRRRLASKTGLDCREGDEELSALADSEDIAENAEKSERSELLLRMIGELGTPDSVILIQKYYYDKSSKEIAEMVGMNAAAVRVRCGRAMKRLRKLLDENDITL</sequence>
<feature type="domain" description="RNA polymerase sigma-70 region 2" evidence="6">
    <location>
        <begin position="21"/>
        <end position="88"/>
    </location>
</feature>
<accession>A0A315Y0X4</accession>
<comment type="caution">
    <text evidence="8">The sequence shown here is derived from an EMBL/GenBank/DDBJ whole genome shotgun (WGS) entry which is preliminary data.</text>
</comment>
<dbReference type="NCBIfam" id="TIGR02937">
    <property type="entry name" value="sigma70-ECF"/>
    <property type="match status" value="1"/>
</dbReference>
<reference evidence="8 9" key="1">
    <citation type="submission" date="2018-05" db="EMBL/GenBank/DDBJ databases">
        <title>The Hungate 1000. A catalogue of reference genomes from the rumen microbiome.</title>
        <authorList>
            <person name="Kelly W."/>
        </authorList>
    </citation>
    <scope>NUCLEOTIDE SEQUENCE [LARGE SCALE GENOMIC DNA]</scope>
    <source>
        <strain evidence="8 9">SAb67</strain>
    </source>
</reference>
<dbReference type="Gene3D" id="1.10.10.10">
    <property type="entry name" value="Winged helix-like DNA-binding domain superfamily/Winged helix DNA-binding domain"/>
    <property type="match status" value="1"/>
</dbReference>
<dbReference type="InterPro" id="IPR039425">
    <property type="entry name" value="RNA_pol_sigma-70-like"/>
</dbReference>
<evidence type="ECO:0000259" key="7">
    <source>
        <dbReference type="Pfam" id="PF08281"/>
    </source>
</evidence>
<dbReference type="AlphaFoldDB" id="A0A315Y0X4"/>
<dbReference type="InterPro" id="IPR036388">
    <property type="entry name" value="WH-like_DNA-bd_sf"/>
</dbReference>